<protein>
    <submittedName>
        <fullName evidence="1">Uncharacterized protein</fullName>
    </submittedName>
</protein>
<sequence length="142" mass="15973">MSSGTLSSERRRVLWETVKNAIIANMTAREIASFQLQIRKPGIWRTTAVNLVPTMSIVVKRTRQGETFRPASQQVASAGEEIGLLKTVKTLRPDFTVVWTEVFHFSDRSIPFLSEIRPMATSVPMRVKTRFTDVGGGSLRSY</sequence>
<organism evidence="1 2">
    <name type="scientific">Novipirellula galeiformis</name>
    <dbReference type="NCBI Taxonomy" id="2528004"/>
    <lineage>
        <taxon>Bacteria</taxon>
        <taxon>Pseudomonadati</taxon>
        <taxon>Planctomycetota</taxon>
        <taxon>Planctomycetia</taxon>
        <taxon>Pirellulales</taxon>
        <taxon>Pirellulaceae</taxon>
        <taxon>Novipirellula</taxon>
    </lineage>
</organism>
<reference evidence="1 2" key="1">
    <citation type="submission" date="2019-02" db="EMBL/GenBank/DDBJ databases">
        <title>Deep-cultivation of Planctomycetes and their phenomic and genomic characterization uncovers novel biology.</title>
        <authorList>
            <person name="Wiegand S."/>
            <person name="Jogler M."/>
            <person name="Boedeker C."/>
            <person name="Pinto D."/>
            <person name="Vollmers J."/>
            <person name="Rivas-Marin E."/>
            <person name="Kohn T."/>
            <person name="Peeters S.H."/>
            <person name="Heuer A."/>
            <person name="Rast P."/>
            <person name="Oberbeckmann S."/>
            <person name="Bunk B."/>
            <person name="Jeske O."/>
            <person name="Meyerdierks A."/>
            <person name="Storesund J.E."/>
            <person name="Kallscheuer N."/>
            <person name="Luecker S."/>
            <person name="Lage O.M."/>
            <person name="Pohl T."/>
            <person name="Merkel B.J."/>
            <person name="Hornburger P."/>
            <person name="Mueller R.-W."/>
            <person name="Bruemmer F."/>
            <person name="Labrenz M."/>
            <person name="Spormann A.M."/>
            <person name="Op Den Camp H."/>
            <person name="Overmann J."/>
            <person name="Amann R."/>
            <person name="Jetten M.S.M."/>
            <person name="Mascher T."/>
            <person name="Medema M.H."/>
            <person name="Devos D.P."/>
            <person name="Kaster A.-K."/>
            <person name="Ovreas L."/>
            <person name="Rohde M."/>
            <person name="Galperin M.Y."/>
            <person name="Jogler C."/>
        </authorList>
    </citation>
    <scope>NUCLEOTIDE SEQUENCE [LARGE SCALE GENOMIC DNA]</scope>
    <source>
        <strain evidence="1 2">Pla52o</strain>
    </source>
</reference>
<evidence type="ECO:0000313" key="1">
    <source>
        <dbReference type="EMBL" id="TWU25280.1"/>
    </source>
</evidence>
<dbReference type="EMBL" id="SJPT01000002">
    <property type="protein sequence ID" value="TWU25280.1"/>
    <property type="molecule type" value="Genomic_DNA"/>
</dbReference>
<proteinExistence type="predicted"/>
<keyword evidence="2" id="KW-1185">Reference proteome</keyword>
<accession>A0A5C6CL05</accession>
<evidence type="ECO:0000313" key="2">
    <source>
        <dbReference type="Proteomes" id="UP000316304"/>
    </source>
</evidence>
<dbReference type="AlphaFoldDB" id="A0A5C6CL05"/>
<dbReference type="Proteomes" id="UP000316304">
    <property type="component" value="Unassembled WGS sequence"/>
</dbReference>
<name>A0A5C6CL05_9BACT</name>
<gene>
    <name evidence="1" type="ORF">Pla52o_15780</name>
</gene>
<comment type="caution">
    <text evidence="1">The sequence shown here is derived from an EMBL/GenBank/DDBJ whole genome shotgun (WGS) entry which is preliminary data.</text>
</comment>